<dbReference type="EMBL" id="KY210139">
    <property type="protein sequence ID" value="APQ41931.1"/>
    <property type="molecule type" value="Genomic_DNA"/>
</dbReference>
<dbReference type="Proteomes" id="UP000272247">
    <property type="component" value="Segment"/>
</dbReference>
<name>A0A3G1GLG4_9CAUD</name>
<accession>A0A3G1GLG4</accession>
<proteinExistence type="predicted"/>
<protein>
    <submittedName>
        <fullName evidence="1">Uncharacterized protein</fullName>
    </submittedName>
</protein>
<reference evidence="1 2" key="1">
    <citation type="submission" date="2016-11" db="EMBL/GenBank/DDBJ databases">
        <authorList>
            <person name="Gasic K."/>
        </authorList>
    </citation>
    <scope>NUCLEOTIDE SEQUENCE [LARGE SCALE GENOMIC DNA]</scope>
</reference>
<evidence type="ECO:0000313" key="1">
    <source>
        <dbReference type="EMBL" id="APQ41931.1"/>
    </source>
</evidence>
<keyword evidence="2" id="KW-1185">Reference proteome</keyword>
<gene>
    <name evidence="1" type="ORF">K1pha_52</name>
</gene>
<organism evidence="1 2">
    <name type="scientific">Xanthomonas phage KPhi1</name>
    <dbReference type="NCBI Taxonomy" id="1927017"/>
    <lineage>
        <taxon>Viruses</taxon>
        <taxon>Duplodnaviria</taxon>
        <taxon>Heunggongvirae</taxon>
        <taxon>Uroviricota</taxon>
        <taxon>Caudoviricetes</taxon>
        <taxon>Kantovirinae</taxon>
        <taxon>Beograduvirus</taxon>
        <taxon>Beograduvirus KPhi1</taxon>
    </lineage>
</organism>
<evidence type="ECO:0000313" key="2">
    <source>
        <dbReference type="Proteomes" id="UP000272247"/>
    </source>
</evidence>
<sequence length="221" mass="23726">MPFSLPSLPPLPTRLPTASITPTAVLNAVSLIAKYLPKFNPPRPLYAIFNAETWLPLTLPDSWGEITLRFADFQTSDYPVEGGGFMVANKVRRPDGIDLVLIKTGSDLERASWLEAIRSQIAANPIARYHVLTPEGIFQSLTITRLSKQSRADRGSNMLYLEMQLSEIPQITTPSLLGDKAVSAESGPLKELGRVFPSTASAQVTALAKVGAPAGSALAGA</sequence>